<gene>
    <name evidence="2" type="ORF">GCM10010345_93010</name>
</gene>
<keyword evidence="3" id="KW-1185">Reference proteome</keyword>
<dbReference type="RefSeq" id="WP_229918160.1">
    <property type="nucleotide sequence ID" value="NZ_BMVN01000112.1"/>
</dbReference>
<organism evidence="2 3">
    <name type="scientific">Streptomyces canarius</name>
    <dbReference type="NCBI Taxonomy" id="285453"/>
    <lineage>
        <taxon>Bacteria</taxon>
        <taxon>Bacillati</taxon>
        <taxon>Actinomycetota</taxon>
        <taxon>Actinomycetes</taxon>
        <taxon>Kitasatosporales</taxon>
        <taxon>Streptomycetaceae</taxon>
        <taxon>Streptomyces</taxon>
    </lineage>
</organism>
<evidence type="ECO:0000313" key="2">
    <source>
        <dbReference type="EMBL" id="GHA76430.1"/>
    </source>
</evidence>
<evidence type="ECO:0000256" key="1">
    <source>
        <dbReference type="SAM" id="MobiDB-lite"/>
    </source>
</evidence>
<dbReference type="Proteomes" id="UP000653644">
    <property type="component" value="Unassembled WGS sequence"/>
</dbReference>
<dbReference type="EMBL" id="BMVN01000112">
    <property type="protein sequence ID" value="GHA76430.1"/>
    <property type="molecule type" value="Genomic_DNA"/>
</dbReference>
<comment type="caution">
    <text evidence="2">The sequence shown here is derived from an EMBL/GenBank/DDBJ whole genome shotgun (WGS) entry which is preliminary data.</text>
</comment>
<accession>A0ABQ3DCZ3</accession>
<sequence length="103" mass="11921">MIRRFRRCGHDPGALTPEDQAVVDQFRAMLAAVRDPEPWTPGRSQDIAVRVDPFIERAHTGRRRPRHRDRRGPGPPRHPARRGLPPRPPTRLRRLVITETTTQ</sequence>
<feature type="compositionally biased region" description="Basic residues" evidence="1">
    <location>
        <begin position="60"/>
        <end position="70"/>
    </location>
</feature>
<reference evidence="3" key="1">
    <citation type="journal article" date="2019" name="Int. J. Syst. Evol. Microbiol.">
        <title>The Global Catalogue of Microorganisms (GCM) 10K type strain sequencing project: providing services to taxonomists for standard genome sequencing and annotation.</title>
        <authorList>
            <consortium name="The Broad Institute Genomics Platform"/>
            <consortium name="The Broad Institute Genome Sequencing Center for Infectious Disease"/>
            <person name="Wu L."/>
            <person name="Ma J."/>
        </authorList>
    </citation>
    <scope>NUCLEOTIDE SEQUENCE [LARGE SCALE GENOMIC DNA]</scope>
    <source>
        <strain evidence="3">JCM 4733</strain>
    </source>
</reference>
<evidence type="ECO:0000313" key="3">
    <source>
        <dbReference type="Proteomes" id="UP000653644"/>
    </source>
</evidence>
<proteinExistence type="predicted"/>
<protein>
    <submittedName>
        <fullName evidence="2">Uncharacterized protein</fullName>
    </submittedName>
</protein>
<name>A0ABQ3DCZ3_9ACTN</name>
<feature type="region of interest" description="Disordered" evidence="1">
    <location>
        <begin position="52"/>
        <end position="103"/>
    </location>
</feature>